<dbReference type="Proteomes" id="UP000297475">
    <property type="component" value="Unassembled WGS sequence"/>
</dbReference>
<dbReference type="Gene3D" id="2.40.30.160">
    <property type="match status" value="1"/>
</dbReference>
<dbReference type="OrthoDB" id="9796287at2"/>
<dbReference type="RefSeq" id="WP_135484535.1">
    <property type="nucleotide sequence ID" value="NZ_SRMF01000010.1"/>
</dbReference>
<keyword evidence="3" id="KW-1185">Reference proteome</keyword>
<dbReference type="Pfam" id="PF01571">
    <property type="entry name" value="GCV_T"/>
    <property type="match status" value="1"/>
</dbReference>
<sequence length="294" mass="32401">MSLTAMPLEQHGLLAIQGPDSRRFLQGQCTADVDSLSPGQWIYGGFCTPKGRLYANFLLACLADDHYWLIMPADMVQPTMERLGKYAAFFKTELSDQTLAWHGLGLVEAVAGDPGPGTVDHDDRQVQLTLDDRRRMLWLNPLQEDHYERALSRLEQQAQWQPSEFWALHDIRAGLVWVQPATIESFLPQTLHWDELGGVSFSKGCYTGQEVVARLHYKGASKKGLRHVQGQTTSAPGPLSRLHSPEGKALGELASAVTTADGWAGLAVLPFAHESSDLTINEQAAEAGAWVRAD</sequence>
<dbReference type="NCBIfam" id="TIGR03317">
    <property type="entry name" value="ygfZ_signature"/>
    <property type="match status" value="1"/>
</dbReference>
<dbReference type="AlphaFoldDB" id="A0A4Z0W842"/>
<dbReference type="GO" id="GO:0016226">
    <property type="term" value="P:iron-sulfur cluster assembly"/>
    <property type="evidence" value="ECO:0007669"/>
    <property type="project" value="TreeGrafter"/>
</dbReference>
<evidence type="ECO:0000313" key="2">
    <source>
        <dbReference type="EMBL" id="TGG91113.1"/>
    </source>
</evidence>
<reference evidence="2 3" key="1">
    <citation type="submission" date="2019-04" db="EMBL/GenBank/DDBJ databases">
        <title>Natronospirillum operosus gen. nov., sp. nov., a haloalkaliphilic satellite isolated from decaying biomass of laboratory culture of cyanobacterium Geitlerinema sp. and proposal of Natronospirillaceae fam. nov. and Saccharospirillaceae fam. nov.</title>
        <authorList>
            <person name="Kevbrin V."/>
            <person name="Boltyanskaya Y."/>
            <person name="Koziaeva V."/>
            <person name="Grouzdev D.S."/>
            <person name="Park M."/>
            <person name="Cho J."/>
        </authorList>
    </citation>
    <scope>NUCLEOTIDE SEQUENCE [LARGE SCALE GENOMIC DNA]</scope>
    <source>
        <strain evidence="2 3">G-116</strain>
    </source>
</reference>
<dbReference type="InterPro" id="IPR006222">
    <property type="entry name" value="GCVT_N"/>
</dbReference>
<dbReference type="PANTHER" id="PTHR22602">
    <property type="entry name" value="TRANSFERASE CAF17, MITOCHONDRIAL-RELATED"/>
    <property type="match status" value="1"/>
</dbReference>
<name>A0A4Z0W842_9GAMM</name>
<organism evidence="2 3">
    <name type="scientific">Natronospirillum operosum</name>
    <dbReference type="NCBI Taxonomy" id="2759953"/>
    <lineage>
        <taxon>Bacteria</taxon>
        <taxon>Pseudomonadati</taxon>
        <taxon>Pseudomonadota</taxon>
        <taxon>Gammaproteobacteria</taxon>
        <taxon>Oceanospirillales</taxon>
        <taxon>Natronospirillaceae</taxon>
        <taxon>Natronospirillum</taxon>
    </lineage>
</organism>
<dbReference type="PANTHER" id="PTHR22602:SF0">
    <property type="entry name" value="TRANSFERASE CAF17, MITOCHONDRIAL-RELATED"/>
    <property type="match status" value="1"/>
</dbReference>
<comment type="caution">
    <text evidence="2">The sequence shown here is derived from an EMBL/GenBank/DDBJ whole genome shotgun (WGS) entry which is preliminary data.</text>
</comment>
<accession>A0A4Z0W842</accession>
<dbReference type="InterPro" id="IPR045179">
    <property type="entry name" value="YgfZ/GcvT"/>
</dbReference>
<protein>
    <submittedName>
        <fullName evidence="2">Folate-binding protein</fullName>
    </submittedName>
</protein>
<dbReference type="Gene3D" id="3.30.70.1400">
    <property type="entry name" value="Aminomethyltransferase beta-barrel domains"/>
    <property type="match status" value="1"/>
</dbReference>
<dbReference type="SUPFAM" id="SSF103025">
    <property type="entry name" value="Folate-binding domain"/>
    <property type="match status" value="1"/>
</dbReference>
<dbReference type="InterPro" id="IPR017703">
    <property type="entry name" value="YgfZ/GCV_T_CS"/>
</dbReference>
<dbReference type="EMBL" id="SRMF01000010">
    <property type="protein sequence ID" value="TGG91113.1"/>
    <property type="molecule type" value="Genomic_DNA"/>
</dbReference>
<evidence type="ECO:0000259" key="1">
    <source>
        <dbReference type="Pfam" id="PF01571"/>
    </source>
</evidence>
<feature type="domain" description="GCVT N-terminal" evidence="1">
    <location>
        <begin position="13"/>
        <end position="106"/>
    </location>
</feature>
<gene>
    <name evidence="2" type="ORF">E4656_17120</name>
</gene>
<evidence type="ECO:0000313" key="3">
    <source>
        <dbReference type="Proteomes" id="UP000297475"/>
    </source>
</evidence>
<proteinExistence type="predicted"/>